<comment type="caution">
    <text evidence="1">The sequence shown here is derived from an EMBL/GenBank/DDBJ whole genome shotgun (WGS) entry which is preliminary data.</text>
</comment>
<dbReference type="EMBL" id="JAAXZB010000001">
    <property type="protein sequence ID" value="NKW09422.1"/>
    <property type="molecule type" value="Genomic_DNA"/>
</dbReference>
<dbReference type="GO" id="GO:0005198">
    <property type="term" value="F:structural molecule activity"/>
    <property type="evidence" value="ECO:0007669"/>
    <property type="project" value="InterPro"/>
</dbReference>
<protein>
    <submittedName>
        <fullName evidence="1">Phage portal protein</fullName>
    </submittedName>
</protein>
<evidence type="ECO:0000313" key="2">
    <source>
        <dbReference type="Proteomes" id="UP000558475"/>
    </source>
</evidence>
<proteinExistence type="predicted"/>
<evidence type="ECO:0000313" key="1">
    <source>
        <dbReference type="EMBL" id="NKW09422.1"/>
    </source>
</evidence>
<dbReference type="Pfam" id="PF05136">
    <property type="entry name" value="Phage_portal_2"/>
    <property type="match status" value="1"/>
</dbReference>
<name>A0A7X6J9Z5_9HYPH</name>
<dbReference type="GO" id="GO:0019068">
    <property type="term" value="P:virion assembly"/>
    <property type="evidence" value="ECO:0007669"/>
    <property type="project" value="InterPro"/>
</dbReference>
<dbReference type="Proteomes" id="UP000558475">
    <property type="component" value="Unassembled WGS sequence"/>
</dbReference>
<gene>
    <name evidence="1" type="ORF">HGG76_05865</name>
</gene>
<accession>A0A7X6J9Z5</accession>
<reference evidence="1 2" key="1">
    <citation type="submission" date="2020-04" db="EMBL/GenBank/DDBJ databases">
        <title>Whole genome sequencing of clinical and environmental type strains of Ochrobactrum.</title>
        <authorList>
            <person name="Dharne M."/>
        </authorList>
    </citation>
    <scope>NUCLEOTIDE SEQUENCE [LARGE SCALE GENOMIC DNA]</scope>
    <source>
        <strain evidence="1 2">DSM 13340</strain>
    </source>
</reference>
<sequence length="132" mass="15115">MTPGAIIDLGDDRDITFSQPADVGGSYEPFQYRSILKISAGLGVPYSYVSGDMTKGNFSNVRTDIVRFRRRVGQWTNNTLNFQLCREVWKQFVDRAYMAGLVELPNYDNDPTLYWSAEHLPPRQEWIDPASM</sequence>
<dbReference type="InterPro" id="IPR006429">
    <property type="entry name" value="Phage_lambda_portal"/>
</dbReference>
<dbReference type="AlphaFoldDB" id="A0A7X6J9Z5"/>
<organism evidence="1 2">
    <name type="scientific">Brucella tritici</name>
    <dbReference type="NCBI Taxonomy" id="94626"/>
    <lineage>
        <taxon>Bacteria</taxon>
        <taxon>Pseudomonadati</taxon>
        <taxon>Pseudomonadota</taxon>
        <taxon>Alphaproteobacteria</taxon>
        <taxon>Hyphomicrobiales</taxon>
        <taxon>Brucellaceae</taxon>
        <taxon>Brucella/Ochrobactrum group</taxon>
        <taxon>Brucella</taxon>
    </lineage>
</organism>